<dbReference type="Proteomes" id="UP000738349">
    <property type="component" value="Unassembled WGS sequence"/>
</dbReference>
<protein>
    <submittedName>
        <fullName evidence="1">Uncharacterized protein</fullName>
    </submittedName>
</protein>
<dbReference type="EMBL" id="JAGMUV010000004">
    <property type="protein sequence ID" value="KAH7161388.1"/>
    <property type="molecule type" value="Genomic_DNA"/>
</dbReference>
<evidence type="ECO:0000313" key="2">
    <source>
        <dbReference type="Proteomes" id="UP000738349"/>
    </source>
</evidence>
<reference evidence="1" key="1">
    <citation type="journal article" date="2021" name="Nat. Commun.">
        <title>Genetic determinants of endophytism in the Arabidopsis root mycobiome.</title>
        <authorList>
            <person name="Mesny F."/>
            <person name="Miyauchi S."/>
            <person name="Thiergart T."/>
            <person name="Pickel B."/>
            <person name="Atanasova L."/>
            <person name="Karlsson M."/>
            <person name="Huettel B."/>
            <person name="Barry K.W."/>
            <person name="Haridas S."/>
            <person name="Chen C."/>
            <person name="Bauer D."/>
            <person name="Andreopoulos W."/>
            <person name="Pangilinan J."/>
            <person name="LaButti K."/>
            <person name="Riley R."/>
            <person name="Lipzen A."/>
            <person name="Clum A."/>
            <person name="Drula E."/>
            <person name="Henrissat B."/>
            <person name="Kohler A."/>
            <person name="Grigoriev I.V."/>
            <person name="Martin F.M."/>
            <person name="Hacquard S."/>
        </authorList>
    </citation>
    <scope>NUCLEOTIDE SEQUENCE</scope>
    <source>
        <strain evidence="1">MPI-CAGE-AT-0147</strain>
    </source>
</reference>
<keyword evidence="2" id="KW-1185">Reference proteome</keyword>
<sequence>MDMDCLPPLRSRTGMGMANLRLRETHIMATVSPTPGPSTSFGNAPLEVKDSLRLLATPTQPSGYFSKLLSKTSLDTTSTNKSLLRSCFTVVTDLKSPSTKNNNTTTTNKMTMDWYCSRDGILDLFKGLDLTDVENPVNKPDVSLFRLVSDQAPNLPRHILKWGEAKNNDIVIWSIQEARASNTSSQFRIAVPTKRRRGMRGHICKLMTDLASGKGYGRELAKSFQVIKVKEEAREAVWHLVRRTKANPGITTKQFEACVTPTSTE</sequence>
<proteinExistence type="predicted"/>
<dbReference type="OrthoDB" id="5078493at2759"/>
<comment type="caution">
    <text evidence="1">The sequence shown here is derived from an EMBL/GenBank/DDBJ whole genome shotgun (WGS) entry which is preliminary data.</text>
</comment>
<gene>
    <name evidence="1" type="ORF">EDB81DRAFT_853783</name>
</gene>
<accession>A0A9P9FI53</accession>
<dbReference type="AlphaFoldDB" id="A0A9P9FI53"/>
<evidence type="ECO:0000313" key="1">
    <source>
        <dbReference type="EMBL" id="KAH7161388.1"/>
    </source>
</evidence>
<organism evidence="1 2">
    <name type="scientific">Dactylonectria macrodidyma</name>
    <dbReference type="NCBI Taxonomy" id="307937"/>
    <lineage>
        <taxon>Eukaryota</taxon>
        <taxon>Fungi</taxon>
        <taxon>Dikarya</taxon>
        <taxon>Ascomycota</taxon>
        <taxon>Pezizomycotina</taxon>
        <taxon>Sordariomycetes</taxon>
        <taxon>Hypocreomycetidae</taxon>
        <taxon>Hypocreales</taxon>
        <taxon>Nectriaceae</taxon>
        <taxon>Dactylonectria</taxon>
    </lineage>
</organism>
<name>A0A9P9FI53_9HYPO</name>